<evidence type="ECO:0000313" key="11">
    <source>
        <dbReference type="Proteomes" id="UP000017396"/>
    </source>
</evidence>
<evidence type="ECO:0000256" key="2">
    <source>
        <dbReference type="ARBA" id="ARBA00005119"/>
    </source>
</evidence>
<dbReference type="STRING" id="1183438.GKIL_2693"/>
<keyword evidence="6 10" id="KW-0548">Nucleotidyltransferase</keyword>
<dbReference type="Pfam" id="PF01148">
    <property type="entry name" value="CTP_transf_1"/>
    <property type="match status" value="1"/>
</dbReference>
<dbReference type="AlphaFoldDB" id="U5QMW8"/>
<evidence type="ECO:0000256" key="4">
    <source>
        <dbReference type="ARBA" id="ARBA00012487"/>
    </source>
</evidence>
<feature type="transmembrane region" description="Helical" evidence="9">
    <location>
        <begin position="77"/>
        <end position="92"/>
    </location>
</feature>
<keyword evidence="9" id="KW-0472">Membrane</keyword>
<keyword evidence="11" id="KW-1185">Reference proteome</keyword>
<keyword evidence="8" id="KW-1208">Phospholipid metabolism</keyword>
<keyword evidence="9" id="KW-0812">Transmembrane</keyword>
<evidence type="ECO:0000313" key="10">
    <source>
        <dbReference type="EMBL" id="AGY58939.1"/>
    </source>
</evidence>
<feature type="transmembrane region" description="Helical" evidence="9">
    <location>
        <begin position="104"/>
        <end position="123"/>
    </location>
</feature>
<protein>
    <recommendedName>
        <fullName evidence="4">phosphatidate cytidylyltransferase</fullName>
        <ecNumber evidence="4">2.7.7.41</ecNumber>
    </recommendedName>
</protein>
<dbReference type="PANTHER" id="PTHR47101">
    <property type="entry name" value="PHOSPHATIDATE CYTIDYLYLTRANSFERASE 5, CHLOROPLASTIC"/>
    <property type="match status" value="1"/>
</dbReference>
<dbReference type="GO" id="GO:0008654">
    <property type="term" value="P:phospholipid biosynthetic process"/>
    <property type="evidence" value="ECO:0007669"/>
    <property type="project" value="UniProtKB-KW"/>
</dbReference>
<keyword evidence="9" id="KW-1133">Transmembrane helix</keyword>
<dbReference type="GO" id="GO:0004605">
    <property type="term" value="F:phosphatidate cytidylyltransferase activity"/>
    <property type="evidence" value="ECO:0007669"/>
    <property type="project" value="UniProtKB-EC"/>
</dbReference>
<comment type="catalytic activity">
    <reaction evidence="1">
        <text>a 1,2-diacyl-sn-glycero-3-phosphate + CTP + H(+) = a CDP-1,2-diacyl-sn-glycerol + diphosphate</text>
        <dbReference type="Rhea" id="RHEA:16229"/>
        <dbReference type="ChEBI" id="CHEBI:15378"/>
        <dbReference type="ChEBI" id="CHEBI:33019"/>
        <dbReference type="ChEBI" id="CHEBI:37563"/>
        <dbReference type="ChEBI" id="CHEBI:58332"/>
        <dbReference type="ChEBI" id="CHEBI:58608"/>
        <dbReference type="EC" id="2.7.7.41"/>
    </reaction>
</comment>
<evidence type="ECO:0000256" key="3">
    <source>
        <dbReference type="ARBA" id="ARBA00005189"/>
    </source>
</evidence>
<evidence type="ECO:0000256" key="5">
    <source>
        <dbReference type="ARBA" id="ARBA00022516"/>
    </source>
</evidence>
<dbReference type="PANTHER" id="PTHR47101:SF1">
    <property type="entry name" value="PHOSPHATIDATE CYTIDYLYLTRANSFERASE 4, CHLOROPLASTIC"/>
    <property type="match status" value="1"/>
</dbReference>
<dbReference type="KEGG" id="glj:GKIL_2693"/>
<evidence type="ECO:0000256" key="8">
    <source>
        <dbReference type="ARBA" id="ARBA00023264"/>
    </source>
</evidence>
<keyword evidence="10" id="KW-0808">Transferase</keyword>
<dbReference type="EC" id="2.7.7.41" evidence="4"/>
<dbReference type="HOGENOM" id="CLU_037294_3_3_3"/>
<evidence type="ECO:0000256" key="7">
    <source>
        <dbReference type="ARBA" id="ARBA00023209"/>
    </source>
</evidence>
<dbReference type="EMBL" id="CP003587">
    <property type="protein sequence ID" value="AGY58939.1"/>
    <property type="molecule type" value="Genomic_DNA"/>
</dbReference>
<name>U5QMW8_GLOK1</name>
<sequence length="267" mass="28960">MRARILSASVLIPLALVAIYLGGWFFTAALAVLVVLGQLEFFEIVSRKGYQPTRWLSIVLSLGLLIMQYLYPPLANGAFVLAGGLVCVSLLVRRQPPATISDMATSLLGLFYTGYLPSFLIRLRELDHWGYYLLLTFACIWASDIGAFFFGRFFGKTPLTPISPKKTVEGALFGTAGSILVGLAGAFWLHWPLWPLTGVLFGLLVGLSGLLGDLTESLMKRDVGLKDSGNLIPGHGGILDRADSYILTAPVAFYFVSTIVLGTLLLP</sequence>
<gene>
    <name evidence="10" type="primary">cdsA</name>
    <name evidence="10" type="ORF">GKIL_2693</name>
</gene>
<comment type="pathway">
    <text evidence="2">Phospholipid metabolism; CDP-diacylglycerol biosynthesis; CDP-diacylglycerol from sn-glycerol 3-phosphate: step 3/3.</text>
</comment>
<dbReference type="OrthoDB" id="9799199at2"/>
<accession>U5QMW8</accession>
<keyword evidence="5" id="KW-0444">Lipid biosynthesis</keyword>
<evidence type="ECO:0000256" key="1">
    <source>
        <dbReference type="ARBA" id="ARBA00001698"/>
    </source>
</evidence>
<keyword evidence="7" id="KW-0443">Lipid metabolism</keyword>
<evidence type="ECO:0000256" key="9">
    <source>
        <dbReference type="SAM" id="Phobius"/>
    </source>
</evidence>
<dbReference type="PATRIC" id="fig|1183438.3.peg.2651"/>
<feature type="transmembrane region" description="Helical" evidence="9">
    <location>
        <begin position="194"/>
        <end position="212"/>
    </location>
</feature>
<proteinExistence type="predicted"/>
<dbReference type="RefSeq" id="WP_023174146.1">
    <property type="nucleotide sequence ID" value="NC_022600.1"/>
</dbReference>
<keyword evidence="7" id="KW-0594">Phospholipid biosynthesis</keyword>
<feature type="transmembrane region" description="Helical" evidence="9">
    <location>
        <begin position="245"/>
        <end position="266"/>
    </location>
</feature>
<evidence type="ECO:0000256" key="6">
    <source>
        <dbReference type="ARBA" id="ARBA00022695"/>
    </source>
</evidence>
<feature type="transmembrane region" description="Helical" evidence="9">
    <location>
        <begin position="12"/>
        <end position="35"/>
    </location>
</feature>
<dbReference type="Proteomes" id="UP000017396">
    <property type="component" value="Chromosome"/>
</dbReference>
<organism evidence="10 11">
    <name type="scientific">Gloeobacter kilaueensis (strain ATCC BAA-2537 / CCAP 1431/1 / ULC 316 / JS1)</name>
    <dbReference type="NCBI Taxonomy" id="1183438"/>
    <lineage>
        <taxon>Bacteria</taxon>
        <taxon>Bacillati</taxon>
        <taxon>Cyanobacteriota</taxon>
        <taxon>Cyanophyceae</taxon>
        <taxon>Gloeobacterales</taxon>
        <taxon>Gloeobacteraceae</taxon>
        <taxon>Gloeobacter</taxon>
    </lineage>
</organism>
<reference evidence="10 11" key="1">
    <citation type="journal article" date="2013" name="PLoS ONE">
        <title>Cultivation and Complete Genome Sequencing of Gloeobacter kilaueensis sp. nov., from a Lava Cave in Kilauea Caldera, Hawai'i.</title>
        <authorList>
            <person name="Saw J.H."/>
            <person name="Schatz M."/>
            <person name="Brown M.V."/>
            <person name="Kunkel D.D."/>
            <person name="Foster J.S."/>
            <person name="Shick H."/>
            <person name="Christensen S."/>
            <person name="Hou S."/>
            <person name="Wan X."/>
            <person name="Donachie S.P."/>
        </authorList>
    </citation>
    <scope>NUCLEOTIDE SEQUENCE [LARGE SCALE GENOMIC DNA]</scope>
    <source>
        <strain evidence="11">JS</strain>
    </source>
</reference>
<comment type="pathway">
    <text evidence="3">Lipid metabolism.</text>
</comment>
<feature type="transmembrane region" description="Helical" evidence="9">
    <location>
        <begin position="171"/>
        <end position="188"/>
    </location>
</feature>
<feature type="transmembrane region" description="Helical" evidence="9">
    <location>
        <begin position="129"/>
        <end position="150"/>
    </location>
</feature>
<dbReference type="eggNOG" id="COG4589">
    <property type="taxonomic scope" value="Bacteria"/>
</dbReference>